<sequence>MFHYAHRKSKDIDIFIPDPQFLGYINPRTGGRGEDVTSEYKDTAEYVKLFLPEGEIDFVASSTLTKSPFEEHEVLGRNILLETPIEIVAKKIWHRGDRATPRDLLDLAMVIDHHYNEILDHRDVFLKNIEAFINQCESRKAIMLPVFDAIEKIDFNLSFDECLARANVLKADLLRAALEP</sequence>
<protein>
    <recommendedName>
        <fullName evidence="2">Nucleotidyl transferase AbiEii toxin, Type IV TA system</fullName>
    </recommendedName>
</protein>
<dbReference type="AlphaFoldDB" id="A0A1J5RMF7"/>
<reference evidence="1" key="1">
    <citation type="submission" date="2016-10" db="EMBL/GenBank/DDBJ databases">
        <title>Sequence of Gallionella enrichment culture.</title>
        <authorList>
            <person name="Poehlein A."/>
            <person name="Muehling M."/>
            <person name="Daniel R."/>
        </authorList>
    </citation>
    <scope>NUCLEOTIDE SEQUENCE</scope>
</reference>
<dbReference type="InterPro" id="IPR014942">
    <property type="entry name" value="AbiEii"/>
</dbReference>
<gene>
    <name evidence="1" type="ORF">GALL_213100</name>
</gene>
<dbReference type="EMBL" id="MLJW01000144">
    <property type="protein sequence ID" value="OIQ96722.1"/>
    <property type="molecule type" value="Genomic_DNA"/>
</dbReference>
<organism evidence="1">
    <name type="scientific">mine drainage metagenome</name>
    <dbReference type="NCBI Taxonomy" id="410659"/>
    <lineage>
        <taxon>unclassified sequences</taxon>
        <taxon>metagenomes</taxon>
        <taxon>ecological metagenomes</taxon>
    </lineage>
</organism>
<evidence type="ECO:0008006" key="2">
    <source>
        <dbReference type="Google" id="ProtNLM"/>
    </source>
</evidence>
<proteinExistence type="predicted"/>
<accession>A0A1J5RMF7</accession>
<dbReference type="Pfam" id="PF08843">
    <property type="entry name" value="AbiEii"/>
    <property type="match status" value="1"/>
</dbReference>
<comment type="caution">
    <text evidence="1">The sequence shown here is derived from an EMBL/GenBank/DDBJ whole genome shotgun (WGS) entry which is preliminary data.</text>
</comment>
<name>A0A1J5RMF7_9ZZZZ</name>
<evidence type="ECO:0000313" key="1">
    <source>
        <dbReference type="EMBL" id="OIQ96722.1"/>
    </source>
</evidence>